<dbReference type="InterPro" id="IPR057166">
    <property type="entry name" value="DUF7844"/>
</dbReference>
<dbReference type="EMBL" id="RKQN01000001">
    <property type="protein sequence ID" value="RPE81991.1"/>
    <property type="molecule type" value="Genomic_DNA"/>
</dbReference>
<dbReference type="Pfam" id="PF25226">
    <property type="entry name" value="DUF7844"/>
    <property type="match status" value="2"/>
</dbReference>
<proteinExistence type="predicted"/>
<dbReference type="Pfam" id="PF13387">
    <property type="entry name" value="Lnb_N"/>
    <property type="match status" value="1"/>
</dbReference>
<gene>
    <name evidence="4" type="ORF">EDC50_1194</name>
</gene>
<sequence length="616" mass="67662">MNAAGRGRRLPALLLALALAGPAQAGLELDGKGLTAAETAASQALLDEARRRLPAGMAAALPAGLAVRWSDALGARVHGVARDREVLLNARLLGALAGRDGEAGRDGAGRMALAALLHELAHHYDRATGRALSRDPRLLDLAGWQVRATRLATRTLGRRENRMLDRSPDPYELSGPREFLAVNVEHFLLDPQYACRRPALYRHLAQRLGAPPLARAPCAGDYPFADAGGQGGEALAALDPARVYGIDYLLAEPNAQPMSRWGHSMLRLVVCAPGRAPGPDCRLDLAHHRVLSFRAFVGDLQISSWRGLAGRYPSRLFVLPLEQVVDEYTRVELRGLRSIPLRLRRDEVAGVVERAAQLHWSYDGRYYFLSNNCAVETYRLLREGAPRLAGLRLESVTPTALLRRLQRAGIADASVLDDPAQALRLGYRFDSLAERFDRLYAVAKRELALAPADARGWMDLAPERRRPWLQRGDARATAALLVLEQAALRRQQLRAQDALKRRYLGRDGRALPAQARVAEEALRRLLEEGGYFGRPASLLDTGGYGLPQAEERAALAAAGTQRRERWRQAEARLQAAARDLLPAPQRAALDGIQANADLLGRRLRELHRADGGLRLR</sequence>
<evidence type="ECO:0000259" key="3">
    <source>
        <dbReference type="Pfam" id="PF25226"/>
    </source>
</evidence>
<evidence type="ECO:0000256" key="1">
    <source>
        <dbReference type="SAM" id="SignalP"/>
    </source>
</evidence>
<dbReference type="GO" id="GO:0008237">
    <property type="term" value="F:metallopeptidase activity"/>
    <property type="evidence" value="ECO:0007669"/>
    <property type="project" value="InterPro"/>
</dbReference>
<dbReference type="InterPro" id="IPR024079">
    <property type="entry name" value="MetalloPept_cat_dom_sf"/>
</dbReference>
<protein>
    <submittedName>
        <fullName evidence="4">Uncharacterized protein DUF4105</fullName>
    </submittedName>
</protein>
<dbReference type="Proteomes" id="UP000269708">
    <property type="component" value="Unassembled WGS sequence"/>
</dbReference>
<organism evidence="4 5">
    <name type="scientific">Vulcaniibacterium tengchongense</name>
    <dbReference type="NCBI Taxonomy" id="1273429"/>
    <lineage>
        <taxon>Bacteria</taxon>
        <taxon>Pseudomonadati</taxon>
        <taxon>Pseudomonadota</taxon>
        <taxon>Gammaproteobacteria</taxon>
        <taxon>Lysobacterales</taxon>
        <taxon>Lysobacteraceae</taxon>
        <taxon>Vulcaniibacterium</taxon>
    </lineage>
</organism>
<comment type="caution">
    <text evidence="4">The sequence shown here is derived from an EMBL/GenBank/DDBJ whole genome shotgun (WGS) entry which is preliminary data.</text>
</comment>
<feature type="signal peptide" evidence="1">
    <location>
        <begin position="1"/>
        <end position="25"/>
    </location>
</feature>
<dbReference type="Gene3D" id="3.40.390.10">
    <property type="entry name" value="Collagenase (Catalytic Domain)"/>
    <property type="match status" value="1"/>
</dbReference>
<evidence type="ECO:0000313" key="5">
    <source>
        <dbReference type="Proteomes" id="UP000269708"/>
    </source>
</evidence>
<evidence type="ECO:0000259" key="2">
    <source>
        <dbReference type="Pfam" id="PF13387"/>
    </source>
</evidence>
<feature type="domain" description="Lnb N-terminal periplasmic" evidence="2">
    <location>
        <begin position="235"/>
        <end position="406"/>
    </location>
</feature>
<reference evidence="4 5" key="1">
    <citation type="submission" date="2018-11" db="EMBL/GenBank/DDBJ databases">
        <title>Genomic Encyclopedia of Type Strains, Phase IV (KMG-IV): sequencing the most valuable type-strain genomes for metagenomic binning, comparative biology and taxonomic classification.</title>
        <authorList>
            <person name="Goeker M."/>
        </authorList>
    </citation>
    <scope>NUCLEOTIDE SEQUENCE [LARGE SCALE GENOMIC DNA]</scope>
    <source>
        <strain evidence="4 5">DSM 25623</strain>
    </source>
</reference>
<feature type="chain" id="PRO_5018087004" evidence="1">
    <location>
        <begin position="26"/>
        <end position="616"/>
    </location>
</feature>
<dbReference type="AlphaFoldDB" id="A0A3N4VS06"/>
<dbReference type="InterPro" id="IPR025178">
    <property type="entry name" value="Lnb_N"/>
</dbReference>
<feature type="domain" description="DUF7844" evidence="3">
    <location>
        <begin position="131"/>
        <end position="214"/>
    </location>
</feature>
<name>A0A3N4VS06_9GAMM</name>
<dbReference type="RefSeq" id="WP_242003029.1">
    <property type="nucleotide sequence ID" value="NZ_RKQN01000001.1"/>
</dbReference>
<accession>A0A3N4VS06</accession>
<keyword evidence="1" id="KW-0732">Signal</keyword>
<feature type="domain" description="DUF7844" evidence="3">
    <location>
        <begin position="27"/>
        <end position="128"/>
    </location>
</feature>
<evidence type="ECO:0000313" key="4">
    <source>
        <dbReference type="EMBL" id="RPE81991.1"/>
    </source>
</evidence>
<keyword evidence="5" id="KW-1185">Reference proteome</keyword>